<dbReference type="OrthoDB" id="10551470at2759"/>
<organism evidence="2 3">
    <name type="scientific">Microthlaspi erraticum</name>
    <dbReference type="NCBI Taxonomy" id="1685480"/>
    <lineage>
        <taxon>Eukaryota</taxon>
        <taxon>Viridiplantae</taxon>
        <taxon>Streptophyta</taxon>
        <taxon>Embryophyta</taxon>
        <taxon>Tracheophyta</taxon>
        <taxon>Spermatophyta</taxon>
        <taxon>Magnoliopsida</taxon>
        <taxon>eudicotyledons</taxon>
        <taxon>Gunneridae</taxon>
        <taxon>Pentapetalae</taxon>
        <taxon>rosids</taxon>
        <taxon>malvids</taxon>
        <taxon>Brassicales</taxon>
        <taxon>Brassicaceae</taxon>
        <taxon>Coluteocarpeae</taxon>
        <taxon>Microthlaspi</taxon>
    </lineage>
</organism>
<proteinExistence type="predicted"/>
<keyword evidence="1" id="KW-0677">Repeat</keyword>
<keyword evidence="3" id="KW-1185">Reference proteome</keyword>
<evidence type="ECO:0000313" key="3">
    <source>
        <dbReference type="Proteomes" id="UP000467841"/>
    </source>
</evidence>
<dbReference type="AlphaFoldDB" id="A0A6D2KCF9"/>
<gene>
    <name evidence="2" type="ORF">MERR_LOCUS37946</name>
</gene>
<dbReference type="InterPro" id="IPR002885">
    <property type="entry name" value="PPR_rpt"/>
</dbReference>
<protein>
    <submittedName>
        <fullName evidence="2">Uncharacterized protein</fullName>
    </submittedName>
</protein>
<evidence type="ECO:0000256" key="1">
    <source>
        <dbReference type="ARBA" id="ARBA00022737"/>
    </source>
</evidence>
<reference evidence="2" key="1">
    <citation type="submission" date="2020-01" db="EMBL/GenBank/DDBJ databases">
        <authorList>
            <person name="Mishra B."/>
        </authorList>
    </citation>
    <scope>NUCLEOTIDE SEQUENCE [LARGE SCALE GENOMIC DNA]</scope>
</reference>
<comment type="caution">
    <text evidence="2">The sequence shown here is derived from an EMBL/GenBank/DDBJ whole genome shotgun (WGS) entry which is preliminary data.</text>
</comment>
<evidence type="ECO:0000313" key="2">
    <source>
        <dbReference type="EMBL" id="CAA7050711.1"/>
    </source>
</evidence>
<dbReference type="Gene3D" id="1.25.40.10">
    <property type="entry name" value="Tetratricopeptide repeat domain"/>
    <property type="match status" value="1"/>
</dbReference>
<name>A0A6D2KCF9_9BRAS</name>
<dbReference type="InterPro" id="IPR011990">
    <property type="entry name" value="TPR-like_helical_dom_sf"/>
</dbReference>
<dbReference type="EMBL" id="CACVBM020001451">
    <property type="protein sequence ID" value="CAA7050711.1"/>
    <property type="molecule type" value="Genomic_DNA"/>
</dbReference>
<dbReference type="NCBIfam" id="TIGR00756">
    <property type="entry name" value="PPR"/>
    <property type="match status" value="1"/>
</dbReference>
<dbReference type="Proteomes" id="UP000467841">
    <property type="component" value="Unassembled WGS sequence"/>
</dbReference>
<accession>A0A6D2KCF9</accession>
<sequence length="387" mass="43402">MKLFSSVAALLLRPRAVTSLARIPTRFHKVNKLDEVMSRISSDYPMHLDTFDLLQRSVSKLFQDHGYANAASLHCLCIKLGLEGKTHTKPEPVMTIPEILNHISGAWITDGSSCYGKDYPLHKMMHFVHTHSPIALGRMQLLLQSISNMFGDSYDAGRTLHGLCVKLGIESKIHRNLITLYGRMSFFQPEHRATMLQIFQLIKPDYFYKALNSMVHAFGLCYPKDALSAFAWIVKLGTPTESNIIGLLVALKFHSEKETHLVGVNVLLLMNHYKIPVVPRIWGAIVDMYASKGLLSSARHTLLCMGKIDDIPITSFLNGCVRYGDMDEATKLVRLLEEKNVVYTLNEAFSNQLKYLGIGVDFGPNVKFTKKEVGHSFLDGPASIHSL</sequence>